<keyword evidence="2" id="KW-1185">Reference proteome</keyword>
<evidence type="ECO:0000313" key="2">
    <source>
        <dbReference type="Proteomes" id="UP000069205"/>
    </source>
</evidence>
<sequence length="191" mass="22522">MRRLSLSLSLSLLFLQGCPTPYEMRHENQWDARDQIWLSEQSQVKLRAAQSRVFETTDRPRLLRAIIDTMQDLDFKVEVLDEQLGIVSGKKFVENEEVYGIDPSYLLYQPDTLLFLTRNYRSWGPFHHRNNLVRFTVTVRPRGDTQLVVRASAQFYLRAVEDPLPYQRFFRTLEQALFLKSITVEEGFSFP</sequence>
<dbReference type="OrthoDB" id="9788899at2"/>
<dbReference type="PROSITE" id="PS51257">
    <property type="entry name" value="PROKAR_LIPOPROTEIN"/>
    <property type="match status" value="1"/>
</dbReference>
<dbReference type="AlphaFoldDB" id="A0A0K2GCH7"/>
<name>A0A0K2GCH7_NITMO</name>
<proteinExistence type="predicted"/>
<evidence type="ECO:0000313" key="1">
    <source>
        <dbReference type="EMBL" id="ALA58302.1"/>
    </source>
</evidence>
<gene>
    <name evidence="1" type="ORF">NITMOv2_1882</name>
</gene>
<organism evidence="1 2">
    <name type="scientific">Nitrospira moscoviensis</name>
    <dbReference type="NCBI Taxonomy" id="42253"/>
    <lineage>
        <taxon>Bacteria</taxon>
        <taxon>Pseudomonadati</taxon>
        <taxon>Nitrospirota</taxon>
        <taxon>Nitrospiria</taxon>
        <taxon>Nitrospirales</taxon>
        <taxon>Nitrospiraceae</taxon>
        <taxon>Nitrospira</taxon>
    </lineage>
</organism>
<protein>
    <submittedName>
        <fullName evidence="1">Uncharacterized protein</fullName>
    </submittedName>
</protein>
<dbReference type="KEGG" id="nmv:NITMOv2_1882"/>
<accession>A0A0K2GCH7</accession>
<reference evidence="1 2" key="1">
    <citation type="journal article" date="2015" name="Proc. Natl. Acad. Sci. U.S.A.">
        <title>Expanded metabolic versatility of ubiquitous nitrite-oxidizing bacteria from the genus Nitrospira.</title>
        <authorList>
            <person name="Koch H."/>
            <person name="Lucker S."/>
            <person name="Albertsen M."/>
            <person name="Kitzinger K."/>
            <person name="Herbold C."/>
            <person name="Spieck E."/>
            <person name="Nielsen P.H."/>
            <person name="Wagner M."/>
            <person name="Daims H."/>
        </authorList>
    </citation>
    <scope>NUCLEOTIDE SEQUENCE [LARGE SCALE GENOMIC DNA]</scope>
    <source>
        <strain evidence="1 2">NSP M-1</strain>
    </source>
</reference>
<dbReference type="EMBL" id="CP011801">
    <property type="protein sequence ID" value="ALA58302.1"/>
    <property type="molecule type" value="Genomic_DNA"/>
</dbReference>
<dbReference type="Proteomes" id="UP000069205">
    <property type="component" value="Chromosome"/>
</dbReference>
<dbReference type="RefSeq" id="WP_053379490.1">
    <property type="nucleotide sequence ID" value="NZ_CP011801.1"/>
</dbReference>
<dbReference type="STRING" id="42253.NITMOv2_1882"/>
<dbReference type="PATRIC" id="fig|42253.5.peg.1853"/>